<proteinExistence type="predicted"/>
<dbReference type="Proteomes" id="UP000016620">
    <property type="component" value="Unassembled WGS sequence"/>
</dbReference>
<name>U2EUW5_9BACT</name>
<sequence length="40" mass="4799">MLRILNLRLKIGQLSCNKDMWINLEFLLEKFISQIVFGLF</sequence>
<gene>
    <name evidence="1" type="ORF">UNSWCS_549</name>
</gene>
<protein>
    <submittedName>
        <fullName evidence="1">Uncharacterized protein</fullName>
    </submittedName>
</protein>
<dbReference type="PATRIC" id="fig|1242968.3.peg.1416"/>
<comment type="caution">
    <text evidence="1">The sequence shown here is derived from an EMBL/GenBank/DDBJ whole genome shotgun (WGS) entry which is preliminary data.</text>
</comment>
<evidence type="ECO:0000313" key="2">
    <source>
        <dbReference type="Proteomes" id="UP000016620"/>
    </source>
</evidence>
<organism evidence="1 2">
    <name type="scientific">Campylobacter concisus UNSWCS</name>
    <dbReference type="NCBI Taxonomy" id="1242968"/>
    <lineage>
        <taxon>Bacteria</taxon>
        <taxon>Pseudomonadati</taxon>
        <taxon>Campylobacterota</taxon>
        <taxon>Epsilonproteobacteria</taxon>
        <taxon>Campylobacterales</taxon>
        <taxon>Campylobacteraceae</taxon>
        <taxon>Campylobacter</taxon>
    </lineage>
</organism>
<dbReference type="EMBL" id="ANNG01000030">
    <property type="protein sequence ID" value="ERJ27951.1"/>
    <property type="molecule type" value="Genomic_DNA"/>
</dbReference>
<dbReference type="AlphaFoldDB" id="U2EUW5"/>
<accession>U2EUW5</accession>
<evidence type="ECO:0000313" key="1">
    <source>
        <dbReference type="EMBL" id="ERJ27951.1"/>
    </source>
</evidence>
<reference evidence="1 2" key="1">
    <citation type="journal article" date="2013" name="BMC Genomics">
        <title>Comparative genomics of Campylobacter concisus isolates reveals genetic diversity and provides insights into disease association.</title>
        <authorList>
            <person name="Deshpande N.P."/>
            <person name="Kaakoush N.O."/>
            <person name="Wilkins M.R."/>
            <person name="Mitchell H.M."/>
        </authorList>
    </citation>
    <scope>NUCLEOTIDE SEQUENCE [LARGE SCALE GENOMIC DNA]</scope>
    <source>
        <strain evidence="1 2">UNSWCS</strain>
    </source>
</reference>
<dbReference type="RefSeq" id="WP_021087948.1">
    <property type="nucleotide sequence ID" value="NZ_ANNG01000030.1"/>
</dbReference>